<proteinExistence type="predicted"/>
<reference evidence="7" key="1">
    <citation type="submission" date="2022-06" db="EMBL/GenBank/DDBJ databases">
        <title>CFH 74404 Thermomicrobiaceae sp.</title>
        <authorList>
            <person name="Ming H."/>
            <person name="Li W.-J."/>
            <person name="Zhao Z."/>
        </authorList>
    </citation>
    <scope>NUCLEOTIDE SEQUENCE</scope>
    <source>
        <strain evidence="7">CFH 74404</strain>
    </source>
</reference>
<dbReference type="EMBL" id="JAMSLR010000004">
    <property type="protein sequence ID" value="MCM8748947.1"/>
    <property type="molecule type" value="Genomic_DNA"/>
</dbReference>
<accession>A0AA41WAR0</accession>
<feature type="domain" description="Fumarate reductase/succinate dehydrogenase flavoprotein-like C-terminal" evidence="6">
    <location>
        <begin position="467"/>
        <end position="539"/>
    </location>
</feature>
<name>A0AA41WAR0_9BACT</name>
<keyword evidence="4" id="KW-0812">Transmembrane</keyword>
<feature type="transmembrane region" description="Helical" evidence="4">
    <location>
        <begin position="52"/>
        <end position="71"/>
    </location>
</feature>
<dbReference type="SUPFAM" id="SSF51905">
    <property type="entry name" value="FAD/NAD(P)-binding domain"/>
    <property type="match status" value="1"/>
</dbReference>
<evidence type="ECO:0000256" key="2">
    <source>
        <dbReference type="ARBA" id="ARBA00022630"/>
    </source>
</evidence>
<evidence type="ECO:0000259" key="5">
    <source>
        <dbReference type="Pfam" id="PF00890"/>
    </source>
</evidence>
<dbReference type="PRINTS" id="PR00411">
    <property type="entry name" value="PNDRDTASEI"/>
</dbReference>
<evidence type="ECO:0000256" key="1">
    <source>
        <dbReference type="ARBA" id="ARBA00001974"/>
    </source>
</evidence>
<dbReference type="InterPro" id="IPR037099">
    <property type="entry name" value="Fum_R/Succ_DH_flav-like_C_sf"/>
</dbReference>
<keyword evidence="4" id="KW-1133">Transmembrane helix</keyword>
<dbReference type="PRINTS" id="PR00368">
    <property type="entry name" value="FADPNR"/>
</dbReference>
<dbReference type="InterPro" id="IPR030664">
    <property type="entry name" value="SdhA/FrdA/AprA"/>
</dbReference>
<evidence type="ECO:0000313" key="7">
    <source>
        <dbReference type="EMBL" id="MCM8748947.1"/>
    </source>
</evidence>
<dbReference type="AlphaFoldDB" id="A0AA41WAR0"/>
<dbReference type="InterPro" id="IPR003953">
    <property type="entry name" value="FAD-dep_OxRdtase_2_FAD-bd"/>
</dbReference>
<sequence length="585" mass="63795">MTRHWRQAGTWHGYSLDQAFCDVLIIGGGFAGLLAARAAARQSMRTLVVSKGFAGADGVSAFAGGVVLYLLPEDDREAFQIEHSRLSEGLSHPEAVRRVAEANMQLLGELTDAGAPVERTPEGRPRRRWLPAAGRRYVPRLGFPSTELARFLRQEALRAGARVLDQTIITRLQRTPNGGFWAVGFRRQEGMLVAIRAKAVVLAAGGCSWRGAHMGQHNVLGEGLALGLDAGARFLGMEFCTSYLATCSLFDTHGQDVLAALGGRLRNRVGEDILERHGIEHPAPPHLTAFAMLTELRAGRGPIHFDLRGVPPAAREDWETQFHLVARGLHRTGVDIFEHPVVWLPGFTGSIAGGGGVRTLDLAGTTEVPGLFAAGDAAARLALVGAGSGITFLNVAWALVSGHWAGLAAARHAAGEELSATGVDELLRGLLETTVRPLCEPAPAQTGTLDQLLRHTQMLAVDPERNFFRTPERLQEADAQLDACWERLHSTTVNDWHNLGRWYELRAMMLATRAMFHSALARQETRGWHRRLDYPERDPALEKVWLVAEPTSDPSGERLPDFTVWPVELDEPEAFRATACEEGAA</sequence>
<dbReference type="InterPro" id="IPR027477">
    <property type="entry name" value="Succ_DH/fumarate_Rdtase_cat_sf"/>
</dbReference>
<evidence type="ECO:0000256" key="4">
    <source>
        <dbReference type="SAM" id="Phobius"/>
    </source>
</evidence>
<keyword evidence="2" id="KW-0285">Flavoprotein</keyword>
<feature type="domain" description="FAD-dependent oxidoreductase 2 FAD-binding" evidence="5">
    <location>
        <begin position="22"/>
        <end position="381"/>
    </location>
</feature>
<keyword evidence="4" id="KW-0472">Membrane</keyword>
<dbReference type="PIRSF" id="PIRSF000171">
    <property type="entry name" value="SDHA_APRA_LASPO"/>
    <property type="match status" value="1"/>
</dbReference>
<dbReference type="PANTHER" id="PTHR11632:SF51">
    <property type="entry name" value="SUCCINATE DEHYDROGENASE [UBIQUINONE] FLAVOPROTEIN SUBUNIT, MITOCHONDRIAL"/>
    <property type="match status" value="1"/>
</dbReference>
<evidence type="ECO:0000313" key="8">
    <source>
        <dbReference type="Proteomes" id="UP001165306"/>
    </source>
</evidence>
<evidence type="ECO:0000256" key="3">
    <source>
        <dbReference type="ARBA" id="ARBA00023002"/>
    </source>
</evidence>
<dbReference type="GO" id="GO:0016491">
    <property type="term" value="F:oxidoreductase activity"/>
    <property type="evidence" value="ECO:0007669"/>
    <property type="project" value="UniProtKB-KW"/>
</dbReference>
<keyword evidence="8" id="KW-1185">Reference proteome</keyword>
<dbReference type="Proteomes" id="UP001165306">
    <property type="component" value="Unassembled WGS sequence"/>
</dbReference>
<dbReference type="InterPro" id="IPR015939">
    <property type="entry name" value="Fum_Rdtase/Succ_DH_flav-like_C"/>
</dbReference>
<dbReference type="RefSeq" id="WP_284056728.1">
    <property type="nucleotide sequence ID" value="NZ_JAMSLR010000004.1"/>
</dbReference>
<evidence type="ECO:0000259" key="6">
    <source>
        <dbReference type="Pfam" id="PF02910"/>
    </source>
</evidence>
<dbReference type="Gene3D" id="1.20.58.100">
    <property type="entry name" value="Fumarate reductase/succinate dehydrogenase flavoprotein-like, C-terminal domain"/>
    <property type="match status" value="1"/>
</dbReference>
<protein>
    <submittedName>
        <fullName evidence="7">FAD-binding protein</fullName>
    </submittedName>
</protein>
<comment type="caution">
    <text evidence="7">The sequence shown here is derived from an EMBL/GenBank/DDBJ whole genome shotgun (WGS) entry which is preliminary data.</text>
</comment>
<dbReference type="Pfam" id="PF02910">
    <property type="entry name" value="Succ_DH_flav_C"/>
    <property type="match status" value="1"/>
</dbReference>
<keyword evidence="3" id="KW-0560">Oxidoreductase</keyword>
<dbReference type="InterPro" id="IPR036188">
    <property type="entry name" value="FAD/NAD-bd_sf"/>
</dbReference>
<dbReference type="Gene3D" id="3.50.50.60">
    <property type="entry name" value="FAD/NAD(P)-binding domain"/>
    <property type="match status" value="1"/>
</dbReference>
<dbReference type="SUPFAM" id="SSF46977">
    <property type="entry name" value="Succinate dehydrogenase/fumarate reductase flavoprotein C-terminal domain"/>
    <property type="match status" value="1"/>
</dbReference>
<organism evidence="7 8">
    <name type="scientific">Thermalbibacter longus</name>
    <dbReference type="NCBI Taxonomy" id="2951981"/>
    <lineage>
        <taxon>Bacteria</taxon>
        <taxon>Pseudomonadati</taxon>
        <taxon>Thermomicrobiota</taxon>
        <taxon>Thermomicrobia</taxon>
        <taxon>Thermomicrobiales</taxon>
        <taxon>Thermomicrobiaceae</taxon>
        <taxon>Thermalbibacter</taxon>
    </lineage>
</organism>
<dbReference type="Gene3D" id="3.90.700.10">
    <property type="entry name" value="Succinate dehydrogenase/fumarate reductase flavoprotein, catalytic domain"/>
    <property type="match status" value="1"/>
</dbReference>
<gene>
    <name evidence="7" type="ORF">NET02_07320</name>
</gene>
<dbReference type="Pfam" id="PF00890">
    <property type="entry name" value="FAD_binding_2"/>
    <property type="match status" value="1"/>
</dbReference>
<feature type="transmembrane region" description="Helical" evidence="4">
    <location>
        <begin position="23"/>
        <end position="40"/>
    </location>
</feature>
<comment type="cofactor">
    <cofactor evidence="1">
        <name>FAD</name>
        <dbReference type="ChEBI" id="CHEBI:57692"/>
    </cofactor>
</comment>
<dbReference type="PANTHER" id="PTHR11632">
    <property type="entry name" value="SUCCINATE DEHYDROGENASE 2 FLAVOPROTEIN SUBUNIT"/>
    <property type="match status" value="1"/>
</dbReference>